<dbReference type="Gene3D" id="3.40.50.300">
    <property type="entry name" value="P-loop containing nucleotide triphosphate hydrolases"/>
    <property type="match status" value="1"/>
</dbReference>
<evidence type="ECO:0000256" key="1">
    <source>
        <dbReference type="ARBA" id="ARBA00005771"/>
    </source>
</evidence>
<gene>
    <name evidence="4" type="ORF">BIW11_08048</name>
</gene>
<dbReference type="InterPro" id="IPR027417">
    <property type="entry name" value="P-loop_NTPase"/>
</dbReference>
<reference evidence="4 5" key="1">
    <citation type="journal article" date="2017" name="Gigascience">
        <title>Draft genome of the honey bee ectoparasitic mite, Tropilaelaps mercedesae, is shaped by the parasitic life history.</title>
        <authorList>
            <person name="Dong X."/>
            <person name="Armstrong S.D."/>
            <person name="Xia D."/>
            <person name="Makepeace B.L."/>
            <person name="Darby A.C."/>
            <person name="Kadowaki T."/>
        </authorList>
    </citation>
    <scope>NUCLEOTIDE SEQUENCE [LARGE SCALE GENOMIC DNA]</scope>
    <source>
        <strain evidence="4">Wuxi-XJTLU</strain>
    </source>
</reference>
<evidence type="ECO:0000256" key="2">
    <source>
        <dbReference type="ARBA" id="ARBA00022679"/>
    </source>
</evidence>
<dbReference type="InParanoid" id="A0A1V9XR94"/>
<dbReference type="Pfam" id="PF00685">
    <property type="entry name" value="Sulfotransfer_1"/>
    <property type="match status" value="1"/>
</dbReference>
<dbReference type="SUPFAM" id="SSF52540">
    <property type="entry name" value="P-loop containing nucleoside triphosphate hydrolases"/>
    <property type="match status" value="1"/>
</dbReference>
<evidence type="ECO:0000259" key="3">
    <source>
        <dbReference type="Pfam" id="PF00685"/>
    </source>
</evidence>
<evidence type="ECO:0000313" key="5">
    <source>
        <dbReference type="Proteomes" id="UP000192247"/>
    </source>
</evidence>
<keyword evidence="2 4" id="KW-0808">Transferase</keyword>
<organism evidence="4 5">
    <name type="scientific">Tropilaelaps mercedesae</name>
    <dbReference type="NCBI Taxonomy" id="418985"/>
    <lineage>
        <taxon>Eukaryota</taxon>
        <taxon>Metazoa</taxon>
        <taxon>Ecdysozoa</taxon>
        <taxon>Arthropoda</taxon>
        <taxon>Chelicerata</taxon>
        <taxon>Arachnida</taxon>
        <taxon>Acari</taxon>
        <taxon>Parasitiformes</taxon>
        <taxon>Mesostigmata</taxon>
        <taxon>Gamasina</taxon>
        <taxon>Dermanyssoidea</taxon>
        <taxon>Laelapidae</taxon>
        <taxon>Tropilaelaps</taxon>
    </lineage>
</organism>
<dbReference type="EMBL" id="MNPL01005453">
    <property type="protein sequence ID" value="OQR76009.1"/>
    <property type="molecule type" value="Genomic_DNA"/>
</dbReference>
<dbReference type="STRING" id="418985.A0A1V9XR94"/>
<dbReference type="PANTHER" id="PTHR11783">
    <property type="entry name" value="SULFOTRANSFERASE SULT"/>
    <property type="match status" value="1"/>
</dbReference>
<dbReference type="OrthoDB" id="205623at2759"/>
<comment type="caution">
    <text evidence="4">The sequence shown here is derived from an EMBL/GenBank/DDBJ whole genome shotgun (WGS) entry which is preliminary data.</text>
</comment>
<dbReference type="InterPro" id="IPR000863">
    <property type="entry name" value="Sulfotransferase_dom"/>
</dbReference>
<proteinExistence type="inferred from homology"/>
<dbReference type="FunCoup" id="A0A1V9XR94">
    <property type="interactions" value="19"/>
</dbReference>
<dbReference type="GO" id="GO:0008146">
    <property type="term" value="F:sulfotransferase activity"/>
    <property type="evidence" value="ECO:0007669"/>
    <property type="project" value="InterPro"/>
</dbReference>
<dbReference type="Proteomes" id="UP000192247">
    <property type="component" value="Unassembled WGS sequence"/>
</dbReference>
<feature type="domain" description="Sulfotransferase" evidence="3">
    <location>
        <begin position="48"/>
        <end position="305"/>
    </location>
</feature>
<keyword evidence="5" id="KW-1185">Reference proteome</keyword>
<accession>A0A1V9XR94</accession>
<comment type="similarity">
    <text evidence="1">Belongs to the sulfotransferase 1 family.</text>
</comment>
<sequence>MAASVNQTGVDVPSSLRPLYYDMDGFRLSAAFNIDRFRSAVNYKPVKEDIFIATYPKCGTTWLQEICYLILNDGQEPPSLAQWMTDMPFLELLGGDFVKHMRRPGAIKTHLPFNLVPYSPHAKYIYVVRNPKDCLISFYWHTTKVYPGYNFTDGTFDEFFELFIAGKTDFGSYFDHVRSFLRQRHQPNLHIIFFEDVKTNGPEEILKLGRFLGKPYEEKLKAGLLEKVIEQSSVKKMRETFKEFKIDYDIDELPEGMRQFAMCNATAVSVFEIKDHIRKGSVNDWKNYLTADQNRRLEALMLSTLAEEFPELISQWRKHGVFDALPIKSPP</sequence>
<protein>
    <submittedName>
        <fullName evidence="4">Sulfotransferase 1C2-like</fullName>
    </submittedName>
</protein>
<name>A0A1V9XR94_9ACAR</name>
<dbReference type="AlphaFoldDB" id="A0A1V9XR94"/>
<evidence type="ECO:0000313" key="4">
    <source>
        <dbReference type="EMBL" id="OQR76009.1"/>
    </source>
</evidence>